<dbReference type="EMBL" id="FUZP01000001">
    <property type="protein sequence ID" value="SKC43213.1"/>
    <property type="molecule type" value="Genomic_DNA"/>
</dbReference>
<evidence type="ECO:0000313" key="3">
    <source>
        <dbReference type="EMBL" id="SKC43213.1"/>
    </source>
</evidence>
<feature type="compositionally biased region" description="Low complexity" evidence="1">
    <location>
        <begin position="17"/>
        <end position="34"/>
    </location>
</feature>
<feature type="transmembrane region" description="Helical" evidence="2">
    <location>
        <begin position="208"/>
        <end position="227"/>
    </location>
</feature>
<dbReference type="PANTHER" id="PTHR34821:SF2">
    <property type="entry name" value="INNER MEMBRANE PROTEIN YDCZ"/>
    <property type="match status" value="1"/>
</dbReference>
<dbReference type="PANTHER" id="PTHR34821">
    <property type="entry name" value="INNER MEMBRANE PROTEIN YDCZ"/>
    <property type="match status" value="1"/>
</dbReference>
<reference evidence="3 4" key="1">
    <citation type="submission" date="2017-02" db="EMBL/GenBank/DDBJ databases">
        <authorList>
            <person name="Peterson S.W."/>
        </authorList>
    </citation>
    <scope>NUCLEOTIDE SEQUENCE [LARGE SCALE GENOMIC DNA]</scope>
    <source>
        <strain evidence="3 4">VKM Ac-2059</strain>
    </source>
</reference>
<feature type="transmembrane region" description="Helical" evidence="2">
    <location>
        <begin position="239"/>
        <end position="259"/>
    </location>
</feature>
<name>A0A1T5IW93_9MICO</name>
<dbReference type="Proteomes" id="UP000190857">
    <property type="component" value="Unassembled WGS sequence"/>
</dbReference>
<dbReference type="InterPro" id="IPR006750">
    <property type="entry name" value="YdcZ"/>
</dbReference>
<sequence>MTDNNSAAAGDADRSATDSATTSATSPATAPAAETAVGDAPAAKKPLPAGLAILIAVVVGGGIAAQARINGELSARAGDGFVAASISFGSGLVILMVCLLVMRSGRAGVARVWGMLRSGTMPWWTVLGGLAGALLVLSQGLTAALVGVALFSVAVIAGQTVSGLLLDRAGFGPTGVVRITVPRAAGAILALIAVGWSVSGQLGGPVPVWVLILPLIAGLGLSWQQAVNGRVKVAAQSTLAATFGNFVVGTAALVVAMLIHSSFVGWPTSLPTEWWLYIGGAIGCVFIGTLAWLVQHTGVLVLGLASVAGQLLAAIAIDVIFPSDATHLGFATFGSTALALCAVVIASARWKRRTR</sequence>
<evidence type="ECO:0000256" key="1">
    <source>
        <dbReference type="SAM" id="MobiDB-lite"/>
    </source>
</evidence>
<dbReference type="RefSeq" id="WP_079727053.1">
    <property type="nucleotide sequence ID" value="NZ_FUZP01000001.1"/>
</dbReference>
<protein>
    <submittedName>
        <fullName evidence="3">Transporter family-2 protein</fullName>
    </submittedName>
</protein>
<feature type="transmembrane region" description="Helical" evidence="2">
    <location>
        <begin position="274"/>
        <end position="293"/>
    </location>
</feature>
<feature type="transmembrane region" description="Helical" evidence="2">
    <location>
        <begin position="121"/>
        <end position="138"/>
    </location>
</feature>
<dbReference type="GO" id="GO:0005886">
    <property type="term" value="C:plasma membrane"/>
    <property type="evidence" value="ECO:0007669"/>
    <property type="project" value="TreeGrafter"/>
</dbReference>
<feature type="transmembrane region" description="Helical" evidence="2">
    <location>
        <begin position="175"/>
        <end position="196"/>
    </location>
</feature>
<evidence type="ECO:0000256" key="2">
    <source>
        <dbReference type="SAM" id="Phobius"/>
    </source>
</evidence>
<gene>
    <name evidence="3" type="ORF">SAMN06309945_0904</name>
</gene>
<evidence type="ECO:0000313" key="4">
    <source>
        <dbReference type="Proteomes" id="UP000190857"/>
    </source>
</evidence>
<dbReference type="AlphaFoldDB" id="A0A1T5IW93"/>
<organism evidence="3 4">
    <name type="scientific">Okibacterium fritillariae</name>
    <dbReference type="NCBI Taxonomy" id="123320"/>
    <lineage>
        <taxon>Bacteria</taxon>
        <taxon>Bacillati</taxon>
        <taxon>Actinomycetota</taxon>
        <taxon>Actinomycetes</taxon>
        <taxon>Micrococcales</taxon>
        <taxon>Microbacteriaceae</taxon>
        <taxon>Okibacterium</taxon>
    </lineage>
</organism>
<keyword evidence="2" id="KW-0812">Transmembrane</keyword>
<dbReference type="OrthoDB" id="6463253at2"/>
<feature type="transmembrane region" description="Helical" evidence="2">
    <location>
        <begin position="144"/>
        <end position="166"/>
    </location>
</feature>
<proteinExistence type="predicted"/>
<feature type="transmembrane region" description="Helical" evidence="2">
    <location>
        <begin position="300"/>
        <end position="321"/>
    </location>
</feature>
<keyword evidence="4" id="KW-1185">Reference proteome</keyword>
<feature type="transmembrane region" description="Helical" evidence="2">
    <location>
        <begin position="327"/>
        <end position="348"/>
    </location>
</feature>
<feature type="compositionally biased region" description="Low complexity" evidence="1">
    <location>
        <begin position="1"/>
        <end position="10"/>
    </location>
</feature>
<accession>A0A1T5IW93</accession>
<feature type="transmembrane region" description="Helical" evidence="2">
    <location>
        <begin position="49"/>
        <end position="69"/>
    </location>
</feature>
<dbReference type="Pfam" id="PF04657">
    <property type="entry name" value="DMT_YdcZ"/>
    <property type="match status" value="2"/>
</dbReference>
<keyword evidence="2" id="KW-0472">Membrane</keyword>
<keyword evidence="2" id="KW-1133">Transmembrane helix</keyword>
<dbReference type="STRING" id="123320.SAMN06309945_0904"/>
<feature type="transmembrane region" description="Helical" evidence="2">
    <location>
        <begin position="81"/>
        <end position="101"/>
    </location>
</feature>
<feature type="region of interest" description="Disordered" evidence="1">
    <location>
        <begin position="1"/>
        <end position="34"/>
    </location>
</feature>